<reference evidence="8" key="1">
    <citation type="submission" date="2020-12" db="EMBL/GenBank/DDBJ databases">
        <title>Hymenobacter sp.</title>
        <authorList>
            <person name="Kim M.K."/>
        </authorList>
    </citation>
    <scope>NUCLEOTIDE SEQUENCE [LARGE SCALE GENOMIC DNA]</scope>
    <source>
        <strain evidence="8">BT325</strain>
    </source>
</reference>
<evidence type="ECO:0000256" key="4">
    <source>
        <dbReference type="ARBA" id="ARBA00022989"/>
    </source>
</evidence>
<dbReference type="Pfam" id="PF02653">
    <property type="entry name" value="BPD_transp_2"/>
    <property type="match status" value="1"/>
</dbReference>
<dbReference type="PANTHER" id="PTHR47089:SF1">
    <property type="entry name" value="GUANOSINE ABC TRANSPORTER PERMEASE PROTEIN NUPP"/>
    <property type="match status" value="1"/>
</dbReference>
<sequence length="358" mass="38327">MRFELTPRTNISPVMRAVAPVVAFITAFLIAGFVIWLMGRSPIAAFDVYVLQPLSDPWSLQELVVKATPLALIAIGLSYCFRANLWNIGAEGQYTMGAIFGSWLALNTHGTDAGLWVLPLMLLLSILGGALYGLIPAFLKTRFGVNEILTSLMLVYVAQQILDYLARGPWRDPKGFNFPQSVTFDPAATLPSILEESRVHYGAIFALVAILVTAVILGRTLFGYRLKLTGDAPRAAQFAGFSARSTTLAVFAISGGLAGLAGIVEVSGQIGQIQPSISNNYGFTAITVAFLGRLNPVGILIASLVVALTFIGGENAQILLKLPLDLTQAFQGILLMCVLAADAMVSYRIRFATRGGGK</sequence>
<evidence type="ECO:0000256" key="3">
    <source>
        <dbReference type="ARBA" id="ARBA00022692"/>
    </source>
</evidence>
<evidence type="ECO:0000256" key="1">
    <source>
        <dbReference type="ARBA" id="ARBA00004651"/>
    </source>
</evidence>
<evidence type="ECO:0000313" key="7">
    <source>
        <dbReference type="EMBL" id="MBJ6126161.1"/>
    </source>
</evidence>
<dbReference type="PANTHER" id="PTHR47089">
    <property type="entry name" value="ABC TRANSPORTER, PERMEASE PROTEIN"/>
    <property type="match status" value="1"/>
</dbReference>
<dbReference type="CDD" id="cd06580">
    <property type="entry name" value="TM_PBP1_transp_TpRbsC_like"/>
    <property type="match status" value="1"/>
</dbReference>
<gene>
    <name evidence="7" type="ORF">JAO75_12190</name>
</gene>
<dbReference type="RefSeq" id="WP_199049414.1">
    <property type="nucleotide sequence ID" value="NZ_JAELXT010000010.1"/>
</dbReference>
<organism evidence="7 8">
    <name type="scientific">Microvirga splendida</name>
    <dbReference type="NCBI Taxonomy" id="2795727"/>
    <lineage>
        <taxon>Bacteria</taxon>
        <taxon>Pseudomonadati</taxon>
        <taxon>Pseudomonadota</taxon>
        <taxon>Alphaproteobacteria</taxon>
        <taxon>Hyphomicrobiales</taxon>
        <taxon>Methylobacteriaceae</taxon>
        <taxon>Microvirga</taxon>
    </lineage>
</organism>
<feature type="transmembrane region" description="Helical" evidence="6">
    <location>
        <begin position="116"/>
        <end position="139"/>
    </location>
</feature>
<accession>A0ABS0Y1H4</accession>
<protein>
    <submittedName>
        <fullName evidence="7">ABC transporter permease</fullName>
    </submittedName>
</protein>
<feature type="transmembrane region" description="Helical" evidence="6">
    <location>
        <begin position="21"/>
        <end position="43"/>
    </location>
</feature>
<evidence type="ECO:0000256" key="5">
    <source>
        <dbReference type="ARBA" id="ARBA00023136"/>
    </source>
</evidence>
<feature type="transmembrane region" description="Helical" evidence="6">
    <location>
        <begin position="93"/>
        <end position="110"/>
    </location>
</feature>
<comment type="subcellular location">
    <subcellularLocation>
        <location evidence="1">Cell membrane</location>
        <topology evidence="1">Multi-pass membrane protein</topology>
    </subcellularLocation>
</comment>
<dbReference type="EMBL" id="JAELXT010000010">
    <property type="protein sequence ID" value="MBJ6126161.1"/>
    <property type="molecule type" value="Genomic_DNA"/>
</dbReference>
<feature type="transmembrane region" description="Helical" evidence="6">
    <location>
        <begin position="242"/>
        <end position="264"/>
    </location>
</feature>
<evidence type="ECO:0000256" key="2">
    <source>
        <dbReference type="ARBA" id="ARBA00022475"/>
    </source>
</evidence>
<name>A0ABS0Y1H4_9HYPH</name>
<dbReference type="Proteomes" id="UP000620670">
    <property type="component" value="Unassembled WGS sequence"/>
</dbReference>
<keyword evidence="5 6" id="KW-0472">Membrane</keyword>
<evidence type="ECO:0000313" key="8">
    <source>
        <dbReference type="Proteomes" id="UP000620670"/>
    </source>
</evidence>
<feature type="transmembrane region" description="Helical" evidence="6">
    <location>
        <begin position="63"/>
        <end position="81"/>
    </location>
</feature>
<comment type="caution">
    <text evidence="7">The sequence shown here is derived from an EMBL/GenBank/DDBJ whole genome shotgun (WGS) entry which is preliminary data.</text>
</comment>
<feature type="transmembrane region" description="Helical" evidence="6">
    <location>
        <begin position="330"/>
        <end position="349"/>
    </location>
</feature>
<keyword evidence="3 6" id="KW-0812">Transmembrane</keyword>
<dbReference type="InterPro" id="IPR001851">
    <property type="entry name" value="ABC_transp_permease"/>
</dbReference>
<proteinExistence type="predicted"/>
<evidence type="ECO:0000256" key="6">
    <source>
        <dbReference type="SAM" id="Phobius"/>
    </source>
</evidence>
<feature type="transmembrane region" description="Helical" evidence="6">
    <location>
        <begin position="201"/>
        <end position="222"/>
    </location>
</feature>
<keyword evidence="4 6" id="KW-1133">Transmembrane helix</keyword>
<keyword evidence="2" id="KW-1003">Cell membrane</keyword>
<feature type="transmembrane region" description="Helical" evidence="6">
    <location>
        <begin position="285"/>
        <end position="310"/>
    </location>
</feature>
<keyword evidence="8" id="KW-1185">Reference proteome</keyword>